<sequence>MVAHHSPAPFRVCGWNIGKENSGKEDLQKKNKKQSGRRKKRLMWRDTQNINTRRHTQAYTCNCTWVDTFVWMSSLSSLHELFFSRLFDIISSLLTAARERVCVWGRVRLVGQVIDTEFTVVVLFLSRRVLTLNEGPR</sequence>
<accession>G0V265</accession>
<name>G0V265_TRYCI</name>
<reference evidence="2" key="1">
    <citation type="journal article" date="2012" name="Proc. Natl. Acad. Sci. U.S.A.">
        <title>Antigenic diversity is generated by distinct evolutionary mechanisms in African trypanosome species.</title>
        <authorList>
            <person name="Jackson A.P."/>
            <person name="Berry A."/>
            <person name="Aslett M."/>
            <person name="Allison H.C."/>
            <person name="Burton P."/>
            <person name="Vavrova-Anderson J."/>
            <person name="Brown R."/>
            <person name="Browne H."/>
            <person name="Corton N."/>
            <person name="Hauser H."/>
            <person name="Gamble J."/>
            <person name="Gilderthorp R."/>
            <person name="Marcello L."/>
            <person name="McQuillan J."/>
            <person name="Otto T.D."/>
            <person name="Quail M.A."/>
            <person name="Sanders M.J."/>
            <person name="van Tonder A."/>
            <person name="Ginger M.L."/>
            <person name="Field M.C."/>
            <person name="Barry J.D."/>
            <person name="Hertz-Fowler C."/>
            <person name="Berriman M."/>
        </authorList>
    </citation>
    <scope>NUCLEOTIDE SEQUENCE</scope>
    <source>
        <strain evidence="2">IL3000</strain>
    </source>
</reference>
<evidence type="ECO:0000313" key="2">
    <source>
        <dbReference type="EMBL" id="CCC95737.1"/>
    </source>
</evidence>
<gene>
    <name evidence="2" type="ORF">TCIL3000_11_12300</name>
</gene>
<protein>
    <submittedName>
        <fullName evidence="2">Uncharacterized protein</fullName>
    </submittedName>
</protein>
<dbReference type="EMBL" id="HE575324">
    <property type="protein sequence ID" value="CCC95737.1"/>
    <property type="molecule type" value="Genomic_DNA"/>
</dbReference>
<feature type="region of interest" description="Disordered" evidence="1">
    <location>
        <begin position="21"/>
        <end position="40"/>
    </location>
</feature>
<proteinExistence type="predicted"/>
<evidence type="ECO:0000256" key="1">
    <source>
        <dbReference type="SAM" id="MobiDB-lite"/>
    </source>
</evidence>
<dbReference type="AlphaFoldDB" id="G0V265"/>
<organism evidence="2">
    <name type="scientific">Trypanosoma congolense (strain IL3000)</name>
    <dbReference type="NCBI Taxonomy" id="1068625"/>
    <lineage>
        <taxon>Eukaryota</taxon>
        <taxon>Discoba</taxon>
        <taxon>Euglenozoa</taxon>
        <taxon>Kinetoplastea</taxon>
        <taxon>Metakinetoplastina</taxon>
        <taxon>Trypanosomatida</taxon>
        <taxon>Trypanosomatidae</taxon>
        <taxon>Trypanosoma</taxon>
        <taxon>Nannomonas</taxon>
    </lineage>
</organism>
<feature type="compositionally biased region" description="Basic residues" evidence="1">
    <location>
        <begin position="30"/>
        <end position="40"/>
    </location>
</feature>